<accession>A0A8H4R6Q6</accession>
<feature type="region of interest" description="Disordered" evidence="1">
    <location>
        <begin position="55"/>
        <end position="114"/>
    </location>
</feature>
<dbReference type="EMBL" id="JAACJL010000001">
    <property type="protein sequence ID" value="KAF4623933.1"/>
    <property type="molecule type" value="Genomic_DNA"/>
</dbReference>
<evidence type="ECO:0000256" key="1">
    <source>
        <dbReference type="SAM" id="MobiDB-lite"/>
    </source>
</evidence>
<reference evidence="2 3" key="1">
    <citation type="submission" date="2019-12" db="EMBL/GenBank/DDBJ databases">
        <authorList>
            <person name="Floudas D."/>
            <person name="Bentzer J."/>
            <person name="Ahren D."/>
            <person name="Johansson T."/>
            <person name="Persson P."/>
            <person name="Tunlid A."/>
        </authorList>
    </citation>
    <scope>NUCLEOTIDE SEQUENCE [LARGE SCALE GENOMIC DNA]</scope>
    <source>
        <strain evidence="2 3">CBS 102.39</strain>
    </source>
</reference>
<comment type="caution">
    <text evidence="2">The sequence shown here is derived from an EMBL/GenBank/DDBJ whole genome shotgun (WGS) entry which is preliminary data.</text>
</comment>
<feature type="compositionally biased region" description="Low complexity" evidence="1">
    <location>
        <begin position="200"/>
        <end position="230"/>
    </location>
</feature>
<feature type="compositionally biased region" description="Polar residues" evidence="1">
    <location>
        <begin position="446"/>
        <end position="456"/>
    </location>
</feature>
<dbReference type="Proteomes" id="UP000521872">
    <property type="component" value="Unassembled WGS sequence"/>
</dbReference>
<proteinExistence type="predicted"/>
<name>A0A8H4R6Q6_9AGAR</name>
<feature type="region of interest" description="Disordered" evidence="1">
    <location>
        <begin position="386"/>
        <end position="457"/>
    </location>
</feature>
<keyword evidence="3" id="KW-1185">Reference proteome</keyword>
<sequence length="508" mass="54930">MDDVFSSTDLSSDEITWLHASALLSEPPAPPPKDDDFLMEDVSSFRGSLLSQKRPLSFTAHNSPRRTASLMTTPRSSENSPRSEWIYRRPKTPPSAKHASSTSDGNFSSAGYRSLSRSGTITSVRTTISSSRISLNQDVTPSPPSSSSGPFWTTLLRTRSRSERSVPLLKTIPSQSLITLTDPVVTSAPTTPQKRPRGMSTRPPSTSSTLSSASNSPTSSLSESPVTPVSLFSYEGGVCGNKHRRQNPYSRRHRKPFDNDSKFLSSSCPPSKSILTRESSVSTKDSSHTVNKSVKFAAAPVVHYAGEGYWNVDTVEGIVDEDNGMGINLDSMDIEDESSYRREDLLTLAKLREMQCATPTPEREKAKGLKRLMSLSAKKALPVIGTSQAAVPPARKPRRSQKGLASPRPVISTPYPLGTHPPSHAMQESTTSLRAPGQWSRASDAAGSTSDFSFRNSLPIRTAPSCESLRSAKSAAARSVRSLGSLKSTASSRGIKAWLGRTMGWVEG</sequence>
<dbReference type="AlphaFoldDB" id="A0A8H4R6Q6"/>
<organism evidence="2 3">
    <name type="scientific">Agrocybe pediades</name>
    <dbReference type="NCBI Taxonomy" id="84607"/>
    <lineage>
        <taxon>Eukaryota</taxon>
        <taxon>Fungi</taxon>
        <taxon>Dikarya</taxon>
        <taxon>Basidiomycota</taxon>
        <taxon>Agaricomycotina</taxon>
        <taxon>Agaricomycetes</taxon>
        <taxon>Agaricomycetidae</taxon>
        <taxon>Agaricales</taxon>
        <taxon>Agaricineae</taxon>
        <taxon>Strophariaceae</taxon>
        <taxon>Agrocybe</taxon>
    </lineage>
</organism>
<evidence type="ECO:0000313" key="2">
    <source>
        <dbReference type="EMBL" id="KAF4623933.1"/>
    </source>
</evidence>
<feature type="compositionally biased region" description="Basic residues" evidence="1">
    <location>
        <begin position="241"/>
        <end position="255"/>
    </location>
</feature>
<feature type="region of interest" description="Disordered" evidence="1">
    <location>
        <begin position="180"/>
        <end position="270"/>
    </location>
</feature>
<evidence type="ECO:0000313" key="3">
    <source>
        <dbReference type="Proteomes" id="UP000521872"/>
    </source>
</evidence>
<feature type="compositionally biased region" description="Polar residues" evidence="1">
    <location>
        <begin position="98"/>
        <end position="111"/>
    </location>
</feature>
<gene>
    <name evidence="2" type="ORF">D9613_002039</name>
</gene>
<feature type="compositionally biased region" description="Polar residues" evidence="1">
    <location>
        <begin position="59"/>
        <end position="82"/>
    </location>
</feature>
<protein>
    <submittedName>
        <fullName evidence="2">Uncharacterized protein</fullName>
    </submittedName>
</protein>